<dbReference type="GO" id="GO:0005576">
    <property type="term" value="C:extracellular region"/>
    <property type="evidence" value="ECO:0007669"/>
    <property type="project" value="TreeGrafter"/>
</dbReference>
<gene>
    <name evidence="9" type="ORF">CLV49_0695</name>
    <name evidence="10" type="ORF">ELQ93_17120</name>
</gene>
<dbReference type="GO" id="GO:0016740">
    <property type="term" value="F:transferase activity"/>
    <property type="evidence" value="ECO:0007669"/>
    <property type="project" value="UniProtKB-KW"/>
</dbReference>
<keyword evidence="3 6" id="KW-0133">Cell shape</keyword>
<evidence type="ECO:0000256" key="3">
    <source>
        <dbReference type="ARBA" id="ARBA00022960"/>
    </source>
</evidence>
<dbReference type="PANTHER" id="PTHR30582:SF2">
    <property type="entry name" value="L,D-TRANSPEPTIDASE YCIB-RELATED"/>
    <property type="match status" value="1"/>
</dbReference>
<evidence type="ECO:0000256" key="7">
    <source>
        <dbReference type="SAM" id="Phobius"/>
    </source>
</evidence>
<evidence type="ECO:0000313" key="10">
    <source>
        <dbReference type="EMBL" id="RUQ82007.1"/>
    </source>
</evidence>
<keyword evidence="2" id="KW-0808">Transferase</keyword>
<protein>
    <submittedName>
        <fullName evidence="10">Murein L,D-transpeptidase</fullName>
    </submittedName>
    <submittedName>
        <fullName evidence="9">Putative peptidoglycan binding protein</fullName>
    </submittedName>
</protein>
<keyword evidence="7" id="KW-1133">Transmembrane helix</keyword>
<reference evidence="10 12" key="2">
    <citation type="submission" date="2018-12" db="EMBL/GenBank/DDBJ databases">
        <authorList>
            <person name="hu s."/>
            <person name="Xu Y."/>
            <person name="Xu B."/>
            <person name="Li F."/>
        </authorList>
    </citation>
    <scope>NUCLEOTIDE SEQUENCE [LARGE SCALE GENOMIC DNA]</scope>
    <source>
        <strain evidence="10 12">KSW2-17</strain>
    </source>
</reference>
<keyword evidence="4 6" id="KW-0573">Peptidoglycan synthesis</keyword>
<feature type="active site" description="Nucleophile" evidence="6">
    <location>
        <position position="448"/>
    </location>
</feature>
<dbReference type="GO" id="GO:0071555">
    <property type="term" value="P:cell wall organization"/>
    <property type="evidence" value="ECO:0007669"/>
    <property type="project" value="UniProtKB-UniRule"/>
</dbReference>
<evidence type="ECO:0000256" key="1">
    <source>
        <dbReference type="ARBA" id="ARBA00004752"/>
    </source>
</evidence>
<evidence type="ECO:0000256" key="5">
    <source>
        <dbReference type="ARBA" id="ARBA00023316"/>
    </source>
</evidence>
<dbReference type="Pfam" id="PF12229">
    <property type="entry name" value="PG_binding_4"/>
    <property type="match status" value="1"/>
</dbReference>
<dbReference type="SUPFAM" id="SSF141523">
    <property type="entry name" value="L,D-transpeptidase catalytic domain-like"/>
    <property type="match status" value="1"/>
</dbReference>
<evidence type="ECO:0000313" key="11">
    <source>
        <dbReference type="Proteomes" id="UP000241203"/>
    </source>
</evidence>
<feature type="active site" description="Proton donor/acceptor" evidence="6">
    <location>
        <position position="430"/>
    </location>
</feature>
<keyword evidence="5 6" id="KW-0961">Cell wall biogenesis/degradation</keyword>
<dbReference type="InterPro" id="IPR038063">
    <property type="entry name" value="Transpep_catalytic_dom"/>
</dbReference>
<evidence type="ECO:0000313" key="12">
    <source>
        <dbReference type="Proteomes" id="UP000268291"/>
    </source>
</evidence>
<comment type="pathway">
    <text evidence="1 6">Cell wall biogenesis; peptidoglycan biosynthesis.</text>
</comment>
<accession>A0A2P8GSZ2</accession>
<dbReference type="InterPro" id="IPR038054">
    <property type="entry name" value="LD_TPept-like_central_sf"/>
</dbReference>
<dbReference type="Gene3D" id="2.40.440.10">
    <property type="entry name" value="L,D-transpeptidase catalytic domain-like"/>
    <property type="match status" value="1"/>
</dbReference>
<proteinExistence type="predicted"/>
<evidence type="ECO:0000256" key="4">
    <source>
        <dbReference type="ARBA" id="ARBA00022984"/>
    </source>
</evidence>
<name>A0A2P8GSZ2_9MICO</name>
<sequence>MVSAASSACVRGINVVEKLEWAPAEPARKKRHLGLWLGIPGGVLAVAATVASLVLVAPGVSAAGADMGFRTSALAAHSVSESLASLEVTLVDDGGDVTLTGADLGLTVDAEAVAQMAHDQHPLWNVTSWNAGSLPLDVQIDEATATAALESAVPDLYVEPTDAGVSFDDGSKTYTVVDAVTGTGVDVEALATSISAALTDGGDAVTVTPVTSSIDAAITTATAQAEVDSLNTMIAEAGFYIDGEKTVGLDPATVASWLTVAPEGDAFTVTVDRAALDEVVRPLRETVNRDAVDERIVTDSAGKHLRTIQEGQDGWQLATLDGVADGFAESLASGNGAYELDVEVQTSKTIELYRRIDVDKSDGVTRLYENEKLVATYAMAIGKPATPTDNGNFRVYAQLTKQDMGCVTGYSYCTKNVPWVTYFNGDQGLHGTYWHSNFGAGAMMSHGCVNLPISAAEAVYRFAQVGTEVSVHN</sequence>
<dbReference type="InterPro" id="IPR022029">
    <property type="entry name" value="YoaR-like_PG-bd"/>
</dbReference>
<dbReference type="CDD" id="cd16913">
    <property type="entry name" value="YkuD_like"/>
    <property type="match status" value="1"/>
</dbReference>
<dbReference type="AlphaFoldDB" id="A0A2P8GSZ2"/>
<dbReference type="GO" id="GO:0018104">
    <property type="term" value="P:peptidoglycan-protein cross-linking"/>
    <property type="evidence" value="ECO:0007669"/>
    <property type="project" value="TreeGrafter"/>
</dbReference>
<dbReference type="EMBL" id="RZGY01000004">
    <property type="protein sequence ID" value="RUQ82007.1"/>
    <property type="molecule type" value="Genomic_DNA"/>
</dbReference>
<reference evidence="9 11" key="1">
    <citation type="submission" date="2018-03" db="EMBL/GenBank/DDBJ databases">
        <title>Genomic Encyclopedia of Archaeal and Bacterial Type Strains, Phase II (KMG-II): from individual species to whole genera.</title>
        <authorList>
            <person name="Goeker M."/>
        </authorList>
    </citation>
    <scope>NUCLEOTIDE SEQUENCE [LARGE SCALE GENOMIC DNA]</scope>
    <source>
        <strain evidence="9 11">DSM 21548</strain>
    </source>
</reference>
<keyword evidence="12" id="KW-1185">Reference proteome</keyword>
<dbReference type="InterPro" id="IPR005490">
    <property type="entry name" value="LD_TPept_cat_dom"/>
</dbReference>
<dbReference type="Proteomes" id="UP000268291">
    <property type="component" value="Unassembled WGS sequence"/>
</dbReference>
<keyword evidence="7" id="KW-0472">Membrane</keyword>
<dbReference type="GO" id="GO:0008360">
    <property type="term" value="P:regulation of cell shape"/>
    <property type="evidence" value="ECO:0007669"/>
    <property type="project" value="UniProtKB-UniRule"/>
</dbReference>
<evidence type="ECO:0000259" key="8">
    <source>
        <dbReference type="PROSITE" id="PS52029"/>
    </source>
</evidence>
<dbReference type="UniPathway" id="UPA00219"/>
<organism evidence="9 11">
    <name type="scientific">Labedella gwakjiensis</name>
    <dbReference type="NCBI Taxonomy" id="390269"/>
    <lineage>
        <taxon>Bacteria</taxon>
        <taxon>Bacillati</taxon>
        <taxon>Actinomycetota</taxon>
        <taxon>Actinomycetes</taxon>
        <taxon>Micrococcales</taxon>
        <taxon>Microbacteriaceae</taxon>
        <taxon>Labedella</taxon>
    </lineage>
</organism>
<evidence type="ECO:0000313" key="9">
    <source>
        <dbReference type="EMBL" id="PSL37089.1"/>
    </source>
</evidence>
<dbReference type="EMBL" id="PYAU01000001">
    <property type="protein sequence ID" value="PSL37089.1"/>
    <property type="molecule type" value="Genomic_DNA"/>
</dbReference>
<comment type="caution">
    <text evidence="9">The sequence shown here is derived from an EMBL/GenBank/DDBJ whole genome shotgun (WGS) entry which is preliminary data.</text>
</comment>
<evidence type="ECO:0000256" key="6">
    <source>
        <dbReference type="PROSITE-ProRule" id="PRU01373"/>
    </source>
</evidence>
<dbReference type="PROSITE" id="PS52029">
    <property type="entry name" value="LD_TPASE"/>
    <property type="match status" value="1"/>
</dbReference>
<evidence type="ECO:0000256" key="2">
    <source>
        <dbReference type="ARBA" id="ARBA00022679"/>
    </source>
</evidence>
<dbReference type="Proteomes" id="UP000241203">
    <property type="component" value="Unassembled WGS sequence"/>
</dbReference>
<dbReference type="InterPro" id="IPR050979">
    <property type="entry name" value="LD-transpeptidase"/>
</dbReference>
<keyword evidence="7" id="KW-0812">Transmembrane</keyword>
<dbReference type="Gene3D" id="3.10.20.800">
    <property type="match status" value="1"/>
</dbReference>
<feature type="transmembrane region" description="Helical" evidence="7">
    <location>
        <begin position="33"/>
        <end position="57"/>
    </location>
</feature>
<dbReference type="GO" id="GO:0071972">
    <property type="term" value="F:peptidoglycan L,D-transpeptidase activity"/>
    <property type="evidence" value="ECO:0007669"/>
    <property type="project" value="TreeGrafter"/>
</dbReference>
<dbReference type="PANTHER" id="PTHR30582">
    <property type="entry name" value="L,D-TRANSPEPTIDASE"/>
    <property type="match status" value="1"/>
</dbReference>
<feature type="domain" description="L,D-TPase catalytic" evidence="8">
    <location>
        <begin position="354"/>
        <end position="472"/>
    </location>
</feature>
<dbReference type="Pfam" id="PF03734">
    <property type="entry name" value="YkuD"/>
    <property type="match status" value="1"/>
</dbReference>